<sequence length="89" mass="9888">MMTVKYKNLEDTPIEDLAQVMQLLRDLEIAPTTVMAYATALDAIETAEGAFTTVEVALNDNAMIEAEDMDLHRTIFEGAESFLKVMGEM</sequence>
<accession>A0A7G9UT20</accession>
<keyword evidence="2" id="KW-1185">Reference proteome</keyword>
<proteinExistence type="predicted"/>
<dbReference type="KEGG" id="vg:79586287"/>
<name>A0A7G9UT20_9CAUD</name>
<organism evidence="1 2">
    <name type="scientific">Xanthomonas phage Xp12</name>
    <dbReference type="NCBI Taxonomy" id="2746072"/>
    <lineage>
        <taxon>Viruses</taxon>
        <taxon>Duplodnaviria</taxon>
        <taxon>Heunggongvirae</taxon>
        <taxon>Uroviricota</taxon>
        <taxon>Caudoviricetes</taxon>
        <taxon>Mesyanzhinovviridae</taxon>
        <taxon>Bradleyvirinae</taxon>
        <taxon>Bosavirus</taxon>
        <taxon>Bosavirus Xp12</taxon>
    </lineage>
</organism>
<evidence type="ECO:0000313" key="2">
    <source>
        <dbReference type="Proteomes" id="UP000516126"/>
    </source>
</evidence>
<protein>
    <submittedName>
        <fullName evidence="1">Uncharacterized protein</fullName>
    </submittedName>
</protein>
<evidence type="ECO:0000313" key="1">
    <source>
        <dbReference type="EMBL" id="QNN97175.1"/>
    </source>
</evidence>
<dbReference type="Proteomes" id="UP000516126">
    <property type="component" value="Segment"/>
</dbReference>
<dbReference type="EMBL" id="MT664984">
    <property type="protein sequence ID" value="QNN97175.1"/>
    <property type="molecule type" value="Genomic_DNA"/>
</dbReference>
<reference evidence="1 2" key="1">
    <citation type="submission" date="2020-06" db="EMBL/GenBank/DDBJ databases">
        <authorList>
            <person name="Tamanaha E."/>
            <person name="Walsh S.E."/>
            <person name="Anton B.P."/>
            <person name="Fomenkov A."/>
            <person name="Xu S.-Y."/>
            <person name="Weigele P.R."/>
        </authorList>
    </citation>
    <scope>NUCLEOTIDE SEQUENCE [LARGE SCALE GENOMIC DNA]</scope>
</reference>
<dbReference type="RefSeq" id="YP_010738905.1">
    <property type="nucleotide sequence ID" value="NC_073033.1"/>
</dbReference>
<dbReference type="GeneID" id="79586287"/>